<sequence>MANSTSPNNRPNFLGALERARSCEESDTDRAILENAVATLWRRVQAQPDTYVFTPNEFGLFNLFIGRFQGDPVARRAVARFWNNYRGSDSSLS</sequence>
<protein>
    <submittedName>
        <fullName evidence="1">Uncharacterized protein</fullName>
    </submittedName>
</protein>
<gene>
    <name evidence="1" type="ORF">BDV25DRAFT_132381</name>
</gene>
<evidence type="ECO:0000313" key="2">
    <source>
        <dbReference type="Proteomes" id="UP000325780"/>
    </source>
</evidence>
<dbReference type="AlphaFoldDB" id="A0A5N6TLD0"/>
<organism evidence="1 2">
    <name type="scientific">Aspergillus avenaceus</name>
    <dbReference type="NCBI Taxonomy" id="36643"/>
    <lineage>
        <taxon>Eukaryota</taxon>
        <taxon>Fungi</taxon>
        <taxon>Dikarya</taxon>
        <taxon>Ascomycota</taxon>
        <taxon>Pezizomycotina</taxon>
        <taxon>Eurotiomycetes</taxon>
        <taxon>Eurotiomycetidae</taxon>
        <taxon>Eurotiales</taxon>
        <taxon>Aspergillaceae</taxon>
        <taxon>Aspergillus</taxon>
        <taxon>Aspergillus subgen. Circumdati</taxon>
    </lineage>
</organism>
<dbReference type="OrthoDB" id="5302289at2759"/>
<dbReference type="Proteomes" id="UP000325780">
    <property type="component" value="Unassembled WGS sequence"/>
</dbReference>
<accession>A0A5N6TLD0</accession>
<reference evidence="1 2" key="1">
    <citation type="submission" date="2019-04" db="EMBL/GenBank/DDBJ databases">
        <title>Friends and foes A comparative genomics study of 23 Aspergillus species from section Flavi.</title>
        <authorList>
            <consortium name="DOE Joint Genome Institute"/>
            <person name="Kjaerbolling I."/>
            <person name="Vesth T."/>
            <person name="Frisvad J.C."/>
            <person name="Nybo J.L."/>
            <person name="Theobald S."/>
            <person name="Kildgaard S."/>
            <person name="Isbrandt T."/>
            <person name="Kuo A."/>
            <person name="Sato A."/>
            <person name="Lyhne E.K."/>
            <person name="Kogle M.E."/>
            <person name="Wiebenga A."/>
            <person name="Kun R.S."/>
            <person name="Lubbers R.J."/>
            <person name="Makela M.R."/>
            <person name="Barry K."/>
            <person name="Chovatia M."/>
            <person name="Clum A."/>
            <person name="Daum C."/>
            <person name="Haridas S."/>
            <person name="He G."/>
            <person name="LaButti K."/>
            <person name="Lipzen A."/>
            <person name="Mondo S."/>
            <person name="Riley R."/>
            <person name="Salamov A."/>
            <person name="Simmons B.A."/>
            <person name="Magnuson J.K."/>
            <person name="Henrissat B."/>
            <person name="Mortensen U.H."/>
            <person name="Larsen T.O."/>
            <person name="Devries R.P."/>
            <person name="Grigoriev I.V."/>
            <person name="Machida M."/>
            <person name="Baker S.E."/>
            <person name="Andersen M.R."/>
        </authorList>
    </citation>
    <scope>NUCLEOTIDE SEQUENCE [LARGE SCALE GENOMIC DNA]</scope>
    <source>
        <strain evidence="1 2">IBT 18842</strain>
    </source>
</reference>
<proteinExistence type="predicted"/>
<name>A0A5N6TLD0_ASPAV</name>
<evidence type="ECO:0000313" key="1">
    <source>
        <dbReference type="EMBL" id="KAE8147090.1"/>
    </source>
</evidence>
<keyword evidence="2" id="KW-1185">Reference proteome</keyword>
<dbReference type="EMBL" id="ML742226">
    <property type="protein sequence ID" value="KAE8147090.1"/>
    <property type="molecule type" value="Genomic_DNA"/>
</dbReference>